<feature type="region of interest" description="Disordered" evidence="2">
    <location>
        <begin position="336"/>
        <end position="362"/>
    </location>
</feature>
<name>A0ABR3Y825_9PEZI</name>
<proteinExistence type="predicted"/>
<dbReference type="Proteomes" id="UP001583177">
    <property type="component" value="Unassembled WGS sequence"/>
</dbReference>
<feature type="coiled-coil region" evidence="1">
    <location>
        <begin position="162"/>
        <end position="196"/>
    </location>
</feature>
<evidence type="ECO:0000256" key="2">
    <source>
        <dbReference type="SAM" id="MobiDB-lite"/>
    </source>
</evidence>
<feature type="region of interest" description="Disordered" evidence="2">
    <location>
        <begin position="197"/>
        <end position="323"/>
    </location>
</feature>
<evidence type="ECO:0000256" key="1">
    <source>
        <dbReference type="SAM" id="Coils"/>
    </source>
</evidence>
<comment type="caution">
    <text evidence="3">The sequence shown here is derived from an EMBL/GenBank/DDBJ whole genome shotgun (WGS) entry which is preliminary data.</text>
</comment>
<evidence type="ECO:0000313" key="4">
    <source>
        <dbReference type="Proteomes" id="UP001583177"/>
    </source>
</evidence>
<feature type="region of interest" description="Disordered" evidence="2">
    <location>
        <begin position="109"/>
        <end position="138"/>
    </location>
</feature>
<sequence length="451" mass="49852">MRAQIVAPIHLLQRRDSPLGGWRGGPTWGMINATSYTPLESLLLFTWIRKTGAEAFEAAAFPKLSRDLINNVSIKEDPTYDASRLNPDSLQELFLQLLQDELKNEATLHQQQDATAADPSLSPNSKKRKRPGSAPQLTNLHEARQHAHRLPDAEAKLWAKYKQRTAQNLWEEQEELARLEAEIQQIQLQQQKQQAVEADNLRKSASATSSAPLDAAGPPNRPRSVAPAGDAHKAGRQPNGTTGPPTQPPTPVPGTAPNHAGHPPPPRQVSPARAAGAPTPSQPFVQSPVASQPAQVAKAAGPPQVSPRPPSAPPRHPPHHPRRMFCRGQTILRNPDIRLSHHPPRYPFPDRSNGSPLISHIPSLNTRDRQRTLDSSLHSQASNAHSNGVHNPPCHIIPSHHYSQPNKATGSSMDRSMDRSIYRSKVRQGHDKFLSRRNQLVMRLLRCNRRL</sequence>
<dbReference type="EMBL" id="JAWRVE010000001">
    <property type="protein sequence ID" value="KAL1884060.1"/>
    <property type="molecule type" value="Genomic_DNA"/>
</dbReference>
<organism evidence="3 4">
    <name type="scientific">Diaporthe australafricana</name>
    <dbReference type="NCBI Taxonomy" id="127596"/>
    <lineage>
        <taxon>Eukaryota</taxon>
        <taxon>Fungi</taxon>
        <taxon>Dikarya</taxon>
        <taxon>Ascomycota</taxon>
        <taxon>Pezizomycotina</taxon>
        <taxon>Sordariomycetes</taxon>
        <taxon>Sordariomycetidae</taxon>
        <taxon>Diaporthales</taxon>
        <taxon>Diaporthaceae</taxon>
        <taxon>Diaporthe</taxon>
    </lineage>
</organism>
<gene>
    <name evidence="3" type="ORF">Daus18300_000169</name>
</gene>
<feature type="compositionally biased region" description="Pro residues" evidence="2">
    <location>
        <begin position="304"/>
        <end position="315"/>
    </location>
</feature>
<keyword evidence="1" id="KW-0175">Coiled coil</keyword>
<keyword evidence="4" id="KW-1185">Reference proteome</keyword>
<accession>A0ABR3Y825</accession>
<evidence type="ECO:0000313" key="3">
    <source>
        <dbReference type="EMBL" id="KAL1884060.1"/>
    </source>
</evidence>
<feature type="compositionally biased region" description="Pro residues" evidence="2">
    <location>
        <begin position="245"/>
        <end position="254"/>
    </location>
</feature>
<protein>
    <submittedName>
        <fullName evidence="3">Uncharacterized protein</fullName>
    </submittedName>
</protein>
<reference evidence="3 4" key="1">
    <citation type="journal article" date="2024" name="IMA Fungus">
        <title>IMA Genome - F19 : A genome assembly and annotation guide to empower mycologists, including annotated draft genome sequences of Ceratocystis pirilliformis, Diaporthe australafricana, Fusarium ophioides, Paecilomyces lecythidis, and Sporothrix stenoceras.</title>
        <authorList>
            <person name="Aylward J."/>
            <person name="Wilson A.M."/>
            <person name="Visagie C.M."/>
            <person name="Spraker J."/>
            <person name="Barnes I."/>
            <person name="Buitendag C."/>
            <person name="Ceriani C."/>
            <person name="Del Mar Angel L."/>
            <person name="du Plessis D."/>
            <person name="Fuchs T."/>
            <person name="Gasser K."/>
            <person name="Kramer D."/>
            <person name="Li W."/>
            <person name="Munsamy K."/>
            <person name="Piso A."/>
            <person name="Price J.L."/>
            <person name="Sonnekus B."/>
            <person name="Thomas C."/>
            <person name="van der Nest A."/>
            <person name="van Dijk A."/>
            <person name="van Heerden A."/>
            <person name="van Vuuren N."/>
            <person name="Yilmaz N."/>
            <person name="Duong T.A."/>
            <person name="van der Merwe N.A."/>
            <person name="Wingfield M.J."/>
            <person name="Wingfield B.D."/>
        </authorList>
    </citation>
    <scope>NUCLEOTIDE SEQUENCE [LARGE SCALE GENOMIC DNA]</scope>
    <source>
        <strain evidence="3 4">CMW 18300</strain>
    </source>
</reference>
<feature type="compositionally biased region" description="Polar residues" evidence="2">
    <location>
        <begin position="282"/>
        <end position="294"/>
    </location>
</feature>